<feature type="compositionally biased region" description="Low complexity" evidence="1">
    <location>
        <begin position="624"/>
        <end position="633"/>
    </location>
</feature>
<sequence length="699" mass="74788">MPSLHIPESGLSLGSSPGASSGKAGGPDVLGLSLTDSIIEEMIKCVQNGKEIQLSLGEHPSLLYGTKSHHLVASHDPFTHELYHTTNSSQSDPDSSDDDDEMYGTVNGIKLQRAPNIEFLASMGFKLDVTKTAPKPASKPAAAPASKSTTTTDAALAQLTGALASEQQKKHDNTTKVIDSLMVPGRKGGSTQKITNKSKFLNQQRSLATSATRSLPTSPSLNSAGSPSLGPASVPLSQQNAEKSKEARKPVIHLLAVEPLTEMSLRAKLPDLSETELKNALQKVGDLNETTSKWELRKGYWKELDVWTFRYSGDERQRAIDNAVKQFDKMRMGVSEPEWERLLAKSERGTGKCLSKLQADIAARNLARTSKAGDASGKDTPNGADDDVLDDKQLSKVKGDGSARSSSQPPSSKPKKPSEKEAQAKRLFSNKPSKAAAKPAPKAEPKAAASKATSNAPAKSAPKATKKAAAPKAGTKAGTKALSAEYVEDSDNDSPPRPAPPTSKAAPKPRPAVKRPREEDERATSDSSLPLSKKVKKDVPAASYRVSDASHTSRATTNSSNSSYTSTKHKSNSPPKSSPLASSPPTNASDMDSAGDRTSSSASPAPRISTKDSRSPIYKRHGKSSSVTSSSSSGTARVKPEAINLAAKYKLFYPRYVELFEEVLAEGDNRTRSKERDLLDMHERLEDMRRQIIAIVHEN</sequence>
<dbReference type="eggNOG" id="ENOG502SBHF">
    <property type="taxonomic scope" value="Eukaryota"/>
</dbReference>
<feature type="compositionally biased region" description="Low complexity" evidence="1">
    <location>
        <begin position="549"/>
        <end position="586"/>
    </location>
</feature>
<dbReference type="InterPro" id="IPR019464">
    <property type="entry name" value="ELL_N"/>
</dbReference>
<dbReference type="GO" id="GO:0016567">
    <property type="term" value="P:protein ubiquitination"/>
    <property type="evidence" value="ECO:0007669"/>
    <property type="project" value="UniProtKB-UniPathway"/>
</dbReference>
<feature type="region of interest" description="Disordered" evidence="1">
    <location>
        <begin position="1"/>
        <end position="25"/>
    </location>
</feature>
<evidence type="ECO:0000259" key="2">
    <source>
        <dbReference type="Pfam" id="PF10390"/>
    </source>
</evidence>
<feature type="region of interest" description="Disordered" evidence="1">
    <location>
        <begin position="181"/>
        <end position="247"/>
    </location>
</feature>
<dbReference type="HOGENOM" id="CLU_013856_1_0_1"/>
<dbReference type="SUPFAM" id="SSF46785">
    <property type="entry name" value="Winged helix' DNA-binding domain"/>
    <property type="match status" value="1"/>
</dbReference>
<feature type="compositionally biased region" description="Basic and acidic residues" evidence="1">
    <location>
        <begin position="515"/>
        <end position="524"/>
    </location>
</feature>
<evidence type="ECO:0000256" key="1">
    <source>
        <dbReference type="SAM" id="MobiDB-lite"/>
    </source>
</evidence>
<dbReference type="KEGG" id="mbe:MBM_03400"/>
<dbReference type="Pfam" id="PF10390">
    <property type="entry name" value="ELL"/>
    <property type="match status" value="1"/>
</dbReference>
<dbReference type="InterPro" id="IPR036390">
    <property type="entry name" value="WH_DNA-bd_sf"/>
</dbReference>
<dbReference type="OMA" id="KYGVENR"/>
<feature type="compositionally biased region" description="Low complexity" evidence="1">
    <location>
        <begin position="431"/>
        <end position="484"/>
    </location>
</feature>
<dbReference type="Proteomes" id="UP000006753">
    <property type="component" value="Unassembled WGS sequence"/>
</dbReference>
<feature type="domain" description="RNA polymerase II elongation factor ELL N-terminal" evidence="2">
    <location>
        <begin position="192"/>
        <end position="318"/>
    </location>
</feature>
<organism evidence="3 4">
    <name type="scientific">Marssonina brunnea f. sp. multigermtubi (strain MB_m1)</name>
    <name type="common">Marssonina leaf spot fungus</name>
    <dbReference type="NCBI Taxonomy" id="1072389"/>
    <lineage>
        <taxon>Eukaryota</taxon>
        <taxon>Fungi</taxon>
        <taxon>Dikarya</taxon>
        <taxon>Ascomycota</taxon>
        <taxon>Pezizomycotina</taxon>
        <taxon>Leotiomycetes</taxon>
        <taxon>Helotiales</taxon>
        <taxon>Drepanopezizaceae</taxon>
        <taxon>Drepanopeziza</taxon>
    </lineage>
</organism>
<dbReference type="GO" id="GO:0008023">
    <property type="term" value="C:transcription elongation factor complex"/>
    <property type="evidence" value="ECO:0007669"/>
    <property type="project" value="InterPro"/>
</dbReference>
<dbReference type="EMBL" id="JH921433">
    <property type="protein sequence ID" value="EKD18407.1"/>
    <property type="molecule type" value="Genomic_DNA"/>
</dbReference>
<feature type="region of interest" description="Disordered" evidence="1">
    <location>
        <begin position="368"/>
        <end position="640"/>
    </location>
</feature>
<name>K1X0A2_MARBU</name>
<protein>
    <submittedName>
        <fullName evidence="3">COM1 regulatory protein</fullName>
    </submittedName>
</protein>
<feature type="region of interest" description="Disordered" evidence="1">
    <location>
        <begin position="82"/>
        <end position="103"/>
    </location>
</feature>
<accession>K1X0A2</accession>
<dbReference type="Gene3D" id="1.10.10.2670">
    <property type="entry name" value="E3 ubiquitin-protein ligase"/>
    <property type="match status" value="1"/>
</dbReference>
<dbReference type="UniPathway" id="UPA00143"/>
<dbReference type="GeneID" id="18759335"/>
<dbReference type="InterPro" id="IPR042065">
    <property type="entry name" value="E3_ELL-like"/>
</dbReference>
<dbReference type="InParanoid" id="K1X0A2"/>
<reference evidence="3 4" key="1">
    <citation type="journal article" date="2012" name="BMC Genomics">
        <title>Sequencing the genome of Marssonina brunnea reveals fungus-poplar co-evolution.</title>
        <authorList>
            <person name="Zhu S."/>
            <person name="Cao Y.-Z."/>
            <person name="Jiang C."/>
            <person name="Tan B.-Y."/>
            <person name="Wang Z."/>
            <person name="Feng S."/>
            <person name="Zhang L."/>
            <person name="Su X.-H."/>
            <person name="Brejova B."/>
            <person name="Vinar T."/>
            <person name="Xu M."/>
            <person name="Wang M.-X."/>
            <person name="Zhang S.-G."/>
            <person name="Huang M.-R."/>
            <person name="Wu R."/>
            <person name="Zhou Y."/>
        </authorList>
    </citation>
    <scope>NUCLEOTIDE SEQUENCE [LARGE SCALE GENOMIC DNA]</scope>
    <source>
        <strain evidence="3 4">MB_m1</strain>
    </source>
</reference>
<dbReference type="RefSeq" id="XP_007291289.1">
    <property type="nucleotide sequence ID" value="XM_007291227.1"/>
</dbReference>
<feature type="compositionally biased region" description="Polar residues" evidence="1">
    <location>
        <begin position="189"/>
        <end position="226"/>
    </location>
</feature>
<dbReference type="OrthoDB" id="2587563at2759"/>
<feature type="compositionally biased region" description="Basic and acidic residues" evidence="1">
    <location>
        <begin position="390"/>
        <end position="401"/>
    </location>
</feature>
<feature type="compositionally biased region" description="Low complexity" evidence="1">
    <location>
        <begin position="9"/>
        <end position="22"/>
    </location>
</feature>
<keyword evidence="4" id="KW-1185">Reference proteome</keyword>
<dbReference type="AlphaFoldDB" id="K1X0A2"/>
<proteinExistence type="predicted"/>
<gene>
    <name evidence="3" type="ORF">MBM_03400</name>
</gene>
<evidence type="ECO:0000313" key="4">
    <source>
        <dbReference type="Proteomes" id="UP000006753"/>
    </source>
</evidence>
<dbReference type="GO" id="GO:0006368">
    <property type="term" value="P:transcription elongation by RNA polymerase II"/>
    <property type="evidence" value="ECO:0007669"/>
    <property type="project" value="InterPro"/>
</dbReference>
<evidence type="ECO:0000313" key="3">
    <source>
        <dbReference type="EMBL" id="EKD18407.1"/>
    </source>
</evidence>